<evidence type="ECO:0000313" key="1">
    <source>
        <dbReference type="EMBL" id="PON73951.1"/>
    </source>
</evidence>
<dbReference type="OrthoDB" id="1166633at2759"/>
<gene>
    <name evidence="1" type="ORF">PanWU01x14_055010</name>
</gene>
<accession>A0A2P5DKX2</accession>
<name>A0A2P5DKX2_PARAD</name>
<dbReference type="AlphaFoldDB" id="A0A2P5DKX2"/>
<protein>
    <submittedName>
        <fullName evidence="1">Uncharacterized protein</fullName>
    </submittedName>
</protein>
<dbReference type="EMBL" id="JXTB01000031">
    <property type="protein sequence ID" value="PON73951.1"/>
    <property type="molecule type" value="Genomic_DNA"/>
</dbReference>
<dbReference type="Proteomes" id="UP000237105">
    <property type="component" value="Unassembled WGS sequence"/>
</dbReference>
<keyword evidence="2" id="KW-1185">Reference proteome</keyword>
<organism evidence="1 2">
    <name type="scientific">Parasponia andersonii</name>
    <name type="common">Sponia andersonii</name>
    <dbReference type="NCBI Taxonomy" id="3476"/>
    <lineage>
        <taxon>Eukaryota</taxon>
        <taxon>Viridiplantae</taxon>
        <taxon>Streptophyta</taxon>
        <taxon>Embryophyta</taxon>
        <taxon>Tracheophyta</taxon>
        <taxon>Spermatophyta</taxon>
        <taxon>Magnoliopsida</taxon>
        <taxon>eudicotyledons</taxon>
        <taxon>Gunneridae</taxon>
        <taxon>Pentapetalae</taxon>
        <taxon>rosids</taxon>
        <taxon>fabids</taxon>
        <taxon>Rosales</taxon>
        <taxon>Cannabaceae</taxon>
        <taxon>Parasponia</taxon>
    </lineage>
</organism>
<evidence type="ECO:0000313" key="2">
    <source>
        <dbReference type="Proteomes" id="UP000237105"/>
    </source>
</evidence>
<sequence>MENNLICQPSSSITVKPIPLCEFLVNLAPPPLWRLEKNELKLLIRVLPTSIMALPSMTLIALISSKVKKILDELLAQEELYWYQRSCTAWLQVGDLNTRFFFIPEPQLGKRTMPLPKSKIQTAKWLKVSITYLMS</sequence>
<comment type="caution">
    <text evidence="1">The sequence shown here is derived from an EMBL/GenBank/DDBJ whole genome shotgun (WGS) entry which is preliminary data.</text>
</comment>
<proteinExistence type="predicted"/>
<reference evidence="2" key="1">
    <citation type="submission" date="2016-06" db="EMBL/GenBank/DDBJ databases">
        <title>Parallel loss of symbiosis genes in relatives of nitrogen-fixing non-legume Parasponia.</title>
        <authorList>
            <person name="Van Velzen R."/>
            <person name="Holmer R."/>
            <person name="Bu F."/>
            <person name="Rutten L."/>
            <person name="Van Zeijl A."/>
            <person name="Liu W."/>
            <person name="Santuari L."/>
            <person name="Cao Q."/>
            <person name="Sharma T."/>
            <person name="Shen D."/>
            <person name="Roswanjaya Y."/>
            <person name="Wardhani T."/>
            <person name="Kalhor M.S."/>
            <person name="Jansen J."/>
            <person name="Van den Hoogen J."/>
            <person name="Gungor B."/>
            <person name="Hartog M."/>
            <person name="Hontelez J."/>
            <person name="Verver J."/>
            <person name="Yang W.-C."/>
            <person name="Schijlen E."/>
            <person name="Repin R."/>
            <person name="Schilthuizen M."/>
            <person name="Schranz E."/>
            <person name="Heidstra R."/>
            <person name="Miyata K."/>
            <person name="Fedorova E."/>
            <person name="Kohlen W."/>
            <person name="Bisseling T."/>
            <person name="Smit S."/>
            <person name="Geurts R."/>
        </authorList>
    </citation>
    <scope>NUCLEOTIDE SEQUENCE [LARGE SCALE GENOMIC DNA]</scope>
    <source>
        <strain evidence="2">cv. WU1-14</strain>
    </source>
</reference>